<dbReference type="AlphaFoldDB" id="A0AB38NY79"/>
<comment type="caution">
    <text evidence="1">The sequence shown here is derived from an EMBL/GenBank/DDBJ whole genome shotgun (WGS) entry which is preliminary data.</text>
</comment>
<name>A0AB38NY79_9ENTR</name>
<dbReference type="Gene3D" id="3.60.15.10">
    <property type="entry name" value="Ribonuclease Z/Hydroxyacylglutathione hydrolase-like"/>
    <property type="match status" value="1"/>
</dbReference>
<organism evidence="1 2">
    <name type="scientific">Enterobacter cancerogenus</name>
    <dbReference type="NCBI Taxonomy" id="69218"/>
    <lineage>
        <taxon>Bacteria</taxon>
        <taxon>Pseudomonadati</taxon>
        <taxon>Pseudomonadota</taxon>
        <taxon>Gammaproteobacteria</taxon>
        <taxon>Enterobacterales</taxon>
        <taxon>Enterobacteriaceae</taxon>
        <taxon>Enterobacter</taxon>
        <taxon>Enterobacter cloacae complex</taxon>
    </lineage>
</organism>
<dbReference type="Proteomes" id="UP000306327">
    <property type="component" value="Unassembled WGS sequence"/>
</dbReference>
<accession>A0AB38NY79</accession>
<sequence>MTLKMTILVENHLSPHAAAGMQARAGLSILLDDGENRILFDSGPDETVVRN</sequence>
<feature type="non-terminal residue" evidence="1">
    <location>
        <position position="51"/>
    </location>
</feature>
<gene>
    <name evidence="1" type="ORF">EcCFBP13530_23740</name>
</gene>
<dbReference type="EMBL" id="QGAL01000018">
    <property type="protein sequence ID" value="TKK12408.1"/>
    <property type="molecule type" value="Genomic_DNA"/>
</dbReference>
<protein>
    <submittedName>
        <fullName evidence="1">MBL fold metallo-hydrolase</fullName>
    </submittedName>
</protein>
<evidence type="ECO:0000313" key="2">
    <source>
        <dbReference type="Proteomes" id="UP000306327"/>
    </source>
</evidence>
<dbReference type="InterPro" id="IPR036866">
    <property type="entry name" value="RibonucZ/Hydroxyglut_hydro"/>
</dbReference>
<proteinExistence type="predicted"/>
<evidence type="ECO:0000313" key="1">
    <source>
        <dbReference type="EMBL" id="TKK12408.1"/>
    </source>
</evidence>
<reference evidence="1 2" key="1">
    <citation type="journal article" date="2019" name="Sci. Rep.">
        <title>Differences in resource use lead to coexistence of seed-transmitted microbial populations.</title>
        <authorList>
            <person name="Torres-Cortes G."/>
            <person name="Garcia B.J."/>
            <person name="Compant S."/>
            <person name="Rezki S."/>
            <person name="Jones P."/>
            <person name="Preveaux A."/>
            <person name="Briand M."/>
            <person name="Roulet A."/>
            <person name="Bouchez O."/>
            <person name="Jacobson D."/>
            <person name="Barret M."/>
        </authorList>
    </citation>
    <scope>NUCLEOTIDE SEQUENCE [LARGE SCALE GENOMIC DNA]</scope>
    <source>
        <strain evidence="1 2">CFBP13530</strain>
    </source>
</reference>